<organism evidence="1 2">
    <name type="scientific">Nocardia vinacea</name>
    <dbReference type="NCBI Taxonomy" id="96468"/>
    <lineage>
        <taxon>Bacteria</taxon>
        <taxon>Bacillati</taxon>
        <taxon>Actinomycetota</taxon>
        <taxon>Actinomycetes</taxon>
        <taxon>Mycobacteriales</taxon>
        <taxon>Nocardiaceae</taxon>
        <taxon>Nocardia</taxon>
    </lineage>
</organism>
<dbReference type="RefSeq" id="WP_327096797.1">
    <property type="nucleotide sequence ID" value="NZ_CP109149.1"/>
</dbReference>
<evidence type="ECO:0000313" key="2">
    <source>
        <dbReference type="Proteomes" id="UP001432062"/>
    </source>
</evidence>
<gene>
    <name evidence="1" type="ORF">OG563_31000</name>
</gene>
<dbReference type="EMBL" id="CP109441">
    <property type="protein sequence ID" value="WUV43631.1"/>
    <property type="molecule type" value="Genomic_DNA"/>
</dbReference>
<dbReference type="PANTHER" id="PTHR38436">
    <property type="entry name" value="POLYKETIDE CYCLASE SNOAL-LIKE DOMAIN"/>
    <property type="match status" value="1"/>
</dbReference>
<dbReference type="PANTHER" id="PTHR38436:SF1">
    <property type="entry name" value="ESTER CYCLASE"/>
    <property type="match status" value="1"/>
</dbReference>
<dbReference type="InterPro" id="IPR032710">
    <property type="entry name" value="NTF2-like_dom_sf"/>
</dbReference>
<dbReference type="Pfam" id="PF07366">
    <property type="entry name" value="SnoaL"/>
    <property type="match status" value="1"/>
</dbReference>
<dbReference type="Gene3D" id="3.10.450.50">
    <property type="match status" value="1"/>
</dbReference>
<keyword evidence="2" id="KW-1185">Reference proteome</keyword>
<evidence type="ECO:0000313" key="1">
    <source>
        <dbReference type="EMBL" id="WUV43631.1"/>
    </source>
</evidence>
<proteinExistence type="predicted"/>
<protein>
    <submittedName>
        <fullName evidence="1">Ester cyclase</fullName>
    </submittedName>
</protein>
<sequence length="223" mass="25011">MIAIHRLQGLWSAGSWISADRIRTGIRRDESVHILGRGAWIRCWHRGRAPPHSMPGTANAACSDYGRRQFRHYRSKGSAMSEQNKATAKRILDAWNMRDLDVFDEVIAADWINHDPQNPFADVHGPDGFKKFVQMYLAAFSDQRFLVNEQIAEGDFVTTRWTGTGTNDGEMMGMSPTGKSAVVQGITINRFQDGKIVESWSCWDTLGMMQQLGVVQPAHSATT</sequence>
<dbReference type="SUPFAM" id="SSF54427">
    <property type="entry name" value="NTF2-like"/>
    <property type="match status" value="1"/>
</dbReference>
<name>A0ABZ1YMY9_9NOCA</name>
<dbReference type="Proteomes" id="UP001432062">
    <property type="component" value="Chromosome"/>
</dbReference>
<accession>A0ABZ1YMY9</accession>
<dbReference type="InterPro" id="IPR009959">
    <property type="entry name" value="Cyclase_SnoaL-like"/>
</dbReference>
<reference evidence="1" key="1">
    <citation type="submission" date="2022-10" db="EMBL/GenBank/DDBJ databases">
        <title>The complete genomes of actinobacterial strains from the NBC collection.</title>
        <authorList>
            <person name="Joergensen T.S."/>
            <person name="Alvarez Arevalo M."/>
            <person name="Sterndorff E.B."/>
            <person name="Faurdal D."/>
            <person name="Vuksanovic O."/>
            <person name="Mourched A.-S."/>
            <person name="Charusanti P."/>
            <person name="Shaw S."/>
            <person name="Blin K."/>
            <person name="Weber T."/>
        </authorList>
    </citation>
    <scope>NUCLEOTIDE SEQUENCE</scope>
    <source>
        <strain evidence="1">NBC_01482</strain>
    </source>
</reference>